<evidence type="ECO:0000259" key="1">
    <source>
        <dbReference type="Pfam" id="PF19054"/>
    </source>
</evidence>
<sequence length="238" mass="26010">MSRLERAQYPLEPRTIKQLLTSYGVDPDEAREITHLAGDENGGEWRSMVVTDFGPRWHQRLAWCEQAATCIRTYASWLLPAVARTPAYADRVSIGPRTVIRAPRGLPLRRAASLTALLDHQTLTRPVGDAAVMAEQMRHLLALIDHGAQVRVLPHGGPPIWEWGGTSELVIYGHRLFVEETYGAVYHTGEAEGSPFAEVLGEAEAAALPAEESRQLIAAAADRFRDEAARAGTGEAGA</sequence>
<name>A0ABV2Z2I2_9ACTN</name>
<evidence type="ECO:0000313" key="3">
    <source>
        <dbReference type="Proteomes" id="UP001550853"/>
    </source>
</evidence>
<dbReference type="Pfam" id="PF19054">
    <property type="entry name" value="DUF5753"/>
    <property type="match status" value="1"/>
</dbReference>
<protein>
    <submittedName>
        <fullName evidence="2">Scr1 family TA system antitoxin-like transcriptional regulator</fullName>
    </submittedName>
</protein>
<feature type="domain" description="DUF5753" evidence="1">
    <location>
        <begin position="59"/>
        <end position="218"/>
    </location>
</feature>
<proteinExistence type="predicted"/>
<gene>
    <name evidence="2" type="ORF">AB0E61_19185</name>
</gene>
<accession>A0ABV2Z2I2</accession>
<evidence type="ECO:0000313" key="2">
    <source>
        <dbReference type="EMBL" id="MEU3712203.1"/>
    </source>
</evidence>
<comment type="caution">
    <text evidence="2">The sequence shown here is derived from an EMBL/GenBank/DDBJ whole genome shotgun (WGS) entry which is preliminary data.</text>
</comment>
<dbReference type="InterPro" id="IPR043917">
    <property type="entry name" value="DUF5753"/>
</dbReference>
<reference evidence="2 3" key="1">
    <citation type="submission" date="2024-06" db="EMBL/GenBank/DDBJ databases">
        <title>The Natural Products Discovery Center: Release of the First 8490 Sequenced Strains for Exploring Actinobacteria Biosynthetic Diversity.</title>
        <authorList>
            <person name="Kalkreuter E."/>
            <person name="Kautsar S.A."/>
            <person name="Yang D."/>
            <person name="Bader C.D."/>
            <person name="Teijaro C.N."/>
            <person name="Fluegel L."/>
            <person name="Davis C.M."/>
            <person name="Simpson J.R."/>
            <person name="Lauterbach L."/>
            <person name="Steele A.D."/>
            <person name="Gui C."/>
            <person name="Meng S."/>
            <person name="Li G."/>
            <person name="Viehrig K."/>
            <person name="Ye F."/>
            <person name="Su P."/>
            <person name="Kiefer A.F."/>
            <person name="Nichols A."/>
            <person name="Cepeda A.J."/>
            <person name="Yan W."/>
            <person name="Fan B."/>
            <person name="Jiang Y."/>
            <person name="Adhikari A."/>
            <person name="Zheng C.-J."/>
            <person name="Schuster L."/>
            <person name="Cowan T.M."/>
            <person name="Smanski M.J."/>
            <person name="Chevrette M.G."/>
            <person name="De Carvalho L.P.S."/>
            <person name="Shen B."/>
        </authorList>
    </citation>
    <scope>NUCLEOTIDE SEQUENCE [LARGE SCALE GENOMIC DNA]</scope>
    <source>
        <strain evidence="2 3">NPDC033039</strain>
    </source>
</reference>
<dbReference type="Proteomes" id="UP001550853">
    <property type="component" value="Unassembled WGS sequence"/>
</dbReference>
<dbReference type="RefSeq" id="WP_030285025.1">
    <property type="nucleotide sequence ID" value="NZ_JBEZVI010000015.1"/>
</dbReference>
<organism evidence="2 3">
    <name type="scientific">Streptomyces catenulae</name>
    <dbReference type="NCBI Taxonomy" id="66875"/>
    <lineage>
        <taxon>Bacteria</taxon>
        <taxon>Bacillati</taxon>
        <taxon>Actinomycetota</taxon>
        <taxon>Actinomycetes</taxon>
        <taxon>Kitasatosporales</taxon>
        <taxon>Streptomycetaceae</taxon>
        <taxon>Streptomyces</taxon>
    </lineage>
</organism>
<keyword evidence="3" id="KW-1185">Reference proteome</keyword>
<dbReference type="EMBL" id="JBEZVI010000015">
    <property type="protein sequence ID" value="MEU3712203.1"/>
    <property type="molecule type" value="Genomic_DNA"/>
</dbReference>